<dbReference type="PANTHER" id="PTHR47962:SF7">
    <property type="entry name" value="MITOCHONDRIAL ATP-DEPENDENT HELICASE IRC3-RELATED"/>
    <property type="match status" value="1"/>
</dbReference>
<keyword evidence="3" id="KW-0547">Nucleotide-binding</keyword>
<dbReference type="InterPro" id="IPR006935">
    <property type="entry name" value="Helicase/UvrB_N"/>
</dbReference>
<comment type="caution">
    <text evidence="3">The sequence shown here is derived from an EMBL/GenBank/DDBJ whole genome shotgun (WGS) entry which is preliminary data.</text>
</comment>
<reference evidence="3 4" key="1">
    <citation type="submission" date="2024-09" db="EMBL/GenBank/DDBJ databases">
        <authorList>
            <person name="Sun Q."/>
            <person name="Mori K."/>
        </authorList>
    </citation>
    <scope>NUCLEOTIDE SEQUENCE [LARGE SCALE GENOMIC DNA]</scope>
    <source>
        <strain evidence="3 4">NCAIM B.02336</strain>
    </source>
</reference>
<protein>
    <submittedName>
        <fullName evidence="3">DEAD/DEAH box helicase</fullName>
        <ecNumber evidence="3">3.6.4.-</ecNumber>
    </submittedName>
</protein>
<evidence type="ECO:0000313" key="4">
    <source>
        <dbReference type="Proteomes" id="UP001589834"/>
    </source>
</evidence>
<keyword evidence="3" id="KW-0347">Helicase</keyword>
<dbReference type="EMBL" id="JBHLTN010000018">
    <property type="protein sequence ID" value="MFC0592743.1"/>
    <property type="molecule type" value="Genomic_DNA"/>
</dbReference>
<keyword evidence="3" id="KW-0067">ATP-binding</keyword>
<dbReference type="SMART" id="SM00487">
    <property type="entry name" value="DEXDc"/>
    <property type="match status" value="1"/>
</dbReference>
<feature type="domain" description="Helicase ATP-binding" evidence="1">
    <location>
        <begin position="180"/>
        <end position="373"/>
    </location>
</feature>
<dbReference type="PROSITE" id="PS51192">
    <property type="entry name" value="HELICASE_ATP_BIND_1"/>
    <property type="match status" value="1"/>
</dbReference>
<dbReference type="InterPro" id="IPR001650">
    <property type="entry name" value="Helicase_C-like"/>
</dbReference>
<dbReference type="PROSITE" id="PS51194">
    <property type="entry name" value="HELICASE_CTER"/>
    <property type="match status" value="1"/>
</dbReference>
<evidence type="ECO:0000259" key="1">
    <source>
        <dbReference type="PROSITE" id="PS51192"/>
    </source>
</evidence>
<dbReference type="PANTHER" id="PTHR47962">
    <property type="entry name" value="ATP-DEPENDENT HELICASE LHR-RELATED-RELATED"/>
    <property type="match status" value="1"/>
</dbReference>
<dbReference type="InterPro" id="IPR052511">
    <property type="entry name" value="ATP-dep_Helicase"/>
</dbReference>
<dbReference type="RefSeq" id="WP_377614597.1">
    <property type="nucleotide sequence ID" value="NZ_JBHUKK010000001.1"/>
</dbReference>
<dbReference type="InterPro" id="IPR014001">
    <property type="entry name" value="Helicase_ATP-bd"/>
</dbReference>
<dbReference type="Gene3D" id="3.40.50.300">
    <property type="entry name" value="P-loop containing nucleotide triphosphate hydrolases"/>
    <property type="match status" value="2"/>
</dbReference>
<dbReference type="Pfam" id="PF00271">
    <property type="entry name" value="Helicase_C"/>
    <property type="match status" value="1"/>
</dbReference>
<dbReference type="Pfam" id="PF04851">
    <property type="entry name" value="ResIII"/>
    <property type="match status" value="1"/>
</dbReference>
<accession>A0ABV6PSC6</accession>
<evidence type="ECO:0000313" key="3">
    <source>
        <dbReference type="EMBL" id="MFC0592743.1"/>
    </source>
</evidence>
<keyword evidence="4" id="KW-1185">Reference proteome</keyword>
<gene>
    <name evidence="3" type="ORF">ACFFGG_09255</name>
</gene>
<dbReference type="GO" id="GO:0016787">
    <property type="term" value="F:hydrolase activity"/>
    <property type="evidence" value="ECO:0007669"/>
    <property type="project" value="UniProtKB-KW"/>
</dbReference>
<dbReference type="Proteomes" id="UP001589834">
    <property type="component" value="Unassembled WGS sequence"/>
</dbReference>
<dbReference type="InterPro" id="IPR027417">
    <property type="entry name" value="P-loop_NTPase"/>
</dbReference>
<name>A0ABV6PSC6_9BURK</name>
<dbReference type="EC" id="3.6.4.-" evidence="3"/>
<dbReference type="GO" id="GO:0004386">
    <property type="term" value="F:helicase activity"/>
    <property type="evidence" value="ECO:0007669"/>
    <property type="project" value="UniProtKB-KW"/>
</dbReference>
<proteinExistence type="predicted"/>
<sequence>MNSEQRAAWPPDPRLNQRSRDLAKDVETSIDLSEGLLEPLFSGSRRLSSVLSHDDLERLLGRHLLNGFRSLARSALGQAPSLTKDSLAAALILQHGADLFANKSLRDIVAKRIGINSPARWHAGKAAALSFARLAGFDESFAGSPAGRTPDDVEWFNGRTALPALTDFQHEVLEKCQSSLAPGRKHPRVIATLPTGGGKTRVASEYVTRYLSRPQTGAVRPVVLWIAHTEELLEQAVEALRQVWSETSGAPVLRLDRRFGQFGRGDGVDDELLGAHDDPQILVATPQRLENDFKRWQQTFGQTFESWCDRIDLMVIDEAHRAAAPQYRRLIEYFESRSRMHERPEPRVLGLTATPFRAEYLRSIPELGTRELFTLFRRIVEPNESLGENPREVLQTRQVLANPIEVKFETRKNLRVSDLLAPKSELSETTLLESIDRRLMQLADDAPRRSTVFKELLKIAREPNSRILYFGPSVTDASIVAFMLRAQGIPAAFISGSSRRSERRRIVSEFRDGVTRVLCNCEVLTTGFDAPLVTHVVIARPTVSHVLFEQMVGRGLRGPKFGGTEICHVIYFVDRLDIEFPRLGFRAWRAIWGLEEVAECANPDISPPIF</sequence>
<dbReference type="SMART" id="SM00490">
    <property type="entry name" value="HELICc"/>
    <property type="match status" value="1"/>
</dbReference>
<evidence type="ECO:0000259" key="2">
    <source>
        <dbReference type="PROSITE" id="PS51194"/>
    </source>
</evidence>
<dbReference type="SUPFAM" id="SSF52540">
    <property type="entry name" value="P-loop containing nucleoside triphosphate hydrolases"/>
    <property type="match status" value="1"/>
</dbReference>
<feature type="domain" description="Helicase C-terminal" evidence="2">
    <location>
        <begin position="452"/>
        <end position="610"/>
    </location>
</feature>
<organism evidence="3 4">
    <name type="scientific">Ottowia pentelensis</name>
    <dbReference type="NCBI Taxonomy" id="511108"/>
    <lineage>
        <taxon>Bacteria</taxon>
        <taxon>Pseudomonadati</taxon>
        <taxon>Pseudomonadota</taxon>
        <taxon>Betaproteobacteria</taxon>
        <taxon>Burkholderiales</taxon>
        <taxon>Comamonadaceae</taxon>
        <taxon>Ottowia</taxon>
    </lineage>
</organism>
<keyword evidence="3" id="KW-0378">Hydrolase</keyword>